<accession>A0ABQ4E9X4</accession>
<reference evidence="5 6" key="1">
    <citation type="submission" date="2021-01" db="EMBL/GenBank/DDBJ databases">
        <title>Whole genome shotgun sequence of Plantactinospora endophytica NBRC 110450.</title>
        <authorList>
            <person name="Komaki H."/>
            <person name="Tamura T."/>
        </authorList>
    </citation>
    <scope>NUCLEOTIDE SEQUENCE [LARGE SCALE GENOMIC DNA]</scope>
    <source>
        <strain evidence="5 6">NBRC 110450</strain>
    </source>
</reference>
<dbReference type="Pfam" id="PF13378">
    <property type="entry name" value="MR_MLE_C"/>
    <property type="match status" value="1"/>
</dbReference>
<evidence type="ECO:0000259" key="4">
    <source>
        <dbReference type="SMART" id="SM00922"/>
    </source>
</evidence>
<dbReference type="SUPFAM" id="SSF54826">
    <property type="entry name" value="Enolase N-terminal domain-like"/>
    <property type="match status" value="1"/>
</dbReference>
<keyword evidence="3" id="KW-0460">Magnesium</keyword>
<dbReference type="InterPro" id="IPR036849">
    <property type="entry name" value="Enolase-like_C_sf"/>
</dbReference>
<dbReference type="SMART" id="SM00922">
    <property type="entry name" value="MR_MLE"/>
    <property type="match status" value="1"/>
</dbReference>
<dbReference type="Gene3D" id="3.30.390.10">
    <property type="entry name" value="Enolase-like, N-terminal domain"/>
    <property type="match status" value="1"/>
</dbReference>
<comment type="caution">
    <text evidence="5">The sequence shown here is derived from an EMBL/GenBank/DDBJ whole genome shotgun (WGS) entry which is preliminary data.</text>
</comment>
<keyword evidence="6" id="KW-1185">Reference proteome</keyword>
<dbReference type="InterPro" id="IPR029017">
    <property type="entry name" value="Enolase-like_N"/>
</dbReference>
<dbReference type="EMBL" id="BONW01000039">
    <property type="protein sequence ID" value="GIG91522.1"/>
    <property type="molecule type" value="Genomic_DNA"/>
</dbReference>
<dbReference type="Gene3D" id="3.20.20.120">
    <property type="entry name" value="Enolase-like C-terminal domain"/>
    <property type="match status" value="1"/>
</dbReference>
<evidence type="ECO:0000313" key="6">
    <source>
        <dbReference type="Proteomes" id="UP000646749"/>
    </source>
</evidence>
<dbReference type="InterPro" id="IPR046945">
    <property type="entry name" value="RHMD-like"/>
</dbReference>
<evidence type="ECO:0000256" key="2">
    <source>
        <dbReference type="ARBA" id="ARBA00022723"/>
    </source>
</evidence>
<dbReference type="RefSeq" id="WP_203869905.1">
    <property type="nucleotide sequence ID" value="NZ_BONW01000039.1"/>
</dbReference>
<evidence type="ECO:0000256" key="3">
    <source>
        <dbReference type="ARBA" id="ARBA00022842"/>
    </source>
</evidence>
<comment type="cofactor">
    <cofactor evidence="1">
        <name>Mg(2+)</name>
        <dbReference type="ChEBI" id="CHEBI:18420"/>
    </cofactor>
</comment>
<proteinExistence type="predicted"/>
<name>A0ABQ4E9X4_9ACTN</name>
<dbReference type="InterPro" id="IPR013341">
    <property type="entry name" value="Mandelate_racemase_N_dom"/>
</dbReference>
<evidence type="ECO:0000256" key="1">
    <source>
        <dbReference type="ARBA" id="ARBA00001946"/>
    </source>
</evidence>
<dbReference type="PANTHER" id="PTHR13794">
    <property type="entry name" value="ENOLASE SUPERFAMILY, MANDELATE RACEMASE"/>
    <property type="match status" value="1"/>
</dbReference>
<dbReference type="PANTHER" id="PTHR13794:SF58">
    <property type="entry name" value="MITOCHONDRIAL ENOLASE SUPERFAMILY MEMBER 1"/>
    <property type="match status" value="1"/>
</dbReference>
<dbReference type="InterPro" id="IPR013342">
    <property type="entry name" value="Mandelate_racemase_C"/>
</dbReference>
<dbReference type="InterPro" id="IPR029065">
    <property type="entry name" value="Enolase_C-like"/>
</dbReference>
<feature type="domain" description="Mandelate racemase/muconate lactonizing enzyme C-terminal" evidence="4">
    <location>
        <begin position="148"/>
        <end position="244"/>
    </location>
</feature>
<dbReference type="CDD" id="cd03316">
    <property type="entry name" value="MR_like"/>
    <property type="match status" value="1"/>
</dbReference>
<keyword evidence="2" id="KW-0479">Metal-binding</keyword>
<gene>
    <name evidence="5" type="ORF">Pen02_64580</name>
</gene>
<sequence length="381" mass="40952">MPRITALDARVVSYRFDDRPRPLSLGSALRRDVVLVRVVCEDGTVGYGESFHGHAGTAVAEIVNSTMREVVVGREPYETVDVNRETFDRFVLSAGMSGGFLLALSGIDIAMWDAWGKVRGEPVYRLLGGSVTDFALYGGGFTLGFQPPDELAGEVRRMRERLGWRAVKLRIGDSPERDLARVRHVREVFGDELSIMVDANLGHRYDVARVAPALAELGVEWLEEPYPPGSPARFAALRARGLVPVAAGENLGGAHEFADWIDRGALDVVQPDVSRVGGITEALRIAALARAAGLRFAPHISHSALNHAATLHLLSAAGGAGIFEADGTVENPFRDGVLRGGPVLADGRASLPARPGLGVLVDEEALGRYPGERGSPFPRTR</sequence>
<dbReference type="SFLD" id="SFLDS00001">
    <property type="entry name" value="Enolase"/>
    <property type="match status" value="1"/>
</dbReference>
<evidence type="ECO:0000313" key="5">
    <source>
        <dbReference type="EMBL" id="GIG91522.1"/>
    </source>
</evidence>
<dbReference type="Proteomes" id="UP000646749">
    <property type="component" value="Unassembled WGS sequence"/>
</dbReference>
<dbReference type="SFLD" id="SFLDG00179">
    <property type="entry name" value="mandelate_racemase"/>
    <property type="match status" value="1"/>
</dbReference>
<dbReference type="Pfam" id="PF02746">
    <property type="entry name" value="MR_MLE_N"/>
    <property type="match status" value="1"/>
</dbReference>
<organism evidence="5 6">
    <name type="scientific">Plantactinospora endophytica</name>
    <dbReference type="NCBI Taxonomy" id="673535"/>
    <lineage>
        <taxon>Bacteria</taxon>
        <taxon>Bacillati</taxon>
        <taxon>Actinomycetota</taxon>
        <taxon>Actinomycetes</taxon>
        <taxon>Micromonosporales</taxon>
        <taxon>Micromonosporaceae</taxon>
        <taxon>Plantactinospora</taxon>
    </lineage>
</organism>
<dbReference type="SUPFAM" id="SSF51604">
    <property type="entry name" value="Enolase C-terminal domain-like"/>
    <property type="match status" value="1"/>
</dbReference>
<protein>
    <submittedName>
        <fullName evidence="5">Mandelate racemase</fullName>
    </submittedName>
</protein>